<evidence type="ECO:0000256" key="6">
    <source>
        <dbReference type="PROSITE-ProRule" id="PRU10010"/>
    </source>
</evidence>
<dbReference type="AlphaFoldDB" id="A0A1G4G4V7"/>
<evidence type="ECO:0000256" key="4">
    <source>
        <dbReference type="ARBA" id="ARBA00023002"/>
    </source>
</evidence>
<evidence type="ECO:0000256" key="1">
    <source>
        <dbReference type="ARBA" id="ARBA00022571"/>
    </source>
</evidence>
<dbReference type="RefSeq" id="WP_071136214.1">
    <property type="nucleotide sequence ID" value="NZ_DUQN01000136.1"/>
</dbReference>
<reference evidence="8 9" key="1">
    <citation type="submission" date="2016-08" db="EMBL/GenBank/DDBJ databases">
        <authorList>
            <person name="Seilhamer J.J."/>
        </authorList>
    </citation>
    <scope>NUCLEOTIDE SEQUENCE [LARGE SCALE GENOMIC DNA]</scope>
    <source>
        <strain evidence="8">ING2-E5A</strain>
    </source>
</reference>
<name>A0A1G4G4V7_9BACT</name>
<dbReference type="SMART" id="SM00859">
    <property type="entry name" value="Semialdhyde_dh"/>
    <property type="match status" value="1"/>
</dbReference>
<dbReference type="STRING" id="1642646.ING2E5A_0736"/>
<dbReference type="GO" id="GO:0003942">
    <property type="term" value="F:N-acetyl-gamma-glutamyl-phosphate reductase activity"/>
    <property type="evidence" value="ECO:0007669"/>
    <property type="project" value="UniProtKB-UniRule"/>
</dbReference>
<dbReference type="Gene3D" id="3.30.360.10">
    <property type="entry name" value="Dihydrodipicolinate Reductase, domain 2"/>
    <property type="match status" value="1"/>
</dbReference>
<evidence type="ECO:0000256" key="5">
    <source>
        <dbReference type="HAMAP-Rule" id="MF_00150"/>
    </source>
</evidence>
<dbReference type="UniPathway" id="UPA00068">
    <property type="reaction ID" value="UER00108"/>
</dbReference>
<dbReference type="InterPro" id="IPR000534">
    <property type="entry name" value="Semialdehyde_DH_NAD-bd"/>
</dbReference>
<evidence type="ECO:0000313" key="9">
    <source>
        <dbReference type="Proteomes" id="UP000178485"/>
    </source>
</evidence>
<dbReference type="Gene3D" id="3.40.50.720">
    <property type="entry name" value="NAD(P)-binding Rossmann-like Domain"/>
    <property type="match status" value="1"/>
</dbReference>
<accession>A0A1G4G4V7</accession>
<sequence length="324" mass="35403">MIKVSIAGGTGYTAGELLRILLNHPGVTIESVISSSSAGVPVSSIHRDLFGETDITFSGKVGQPDLIFLCLGHGLSRTFLAENNIPATCKVIDLGNDFRNDPKFGGREFIFGLCELNREQIRRANSIANPGCFATSIMLGLLPLAASNALTDEIHVHAITGSTGAGKKPVDTTHFSYRDNNISVYKPFTHQHLSEIERTLKVVGNGEVPPIQWVPMRGDFTRGIFASIYTRWNGQMSETETISYFKEYYNDSPFVFVSDEPISLKEVVNTNKCLLHIGFHNGYIHITSIIDNLLKGASGQAVQSMNLMFGLDETTGLKLKGSAF</sequence>
<feature type="active site" evidence="5 6">
    <location>
        <position position="132"/>
    </location>
</feature>
<dbReference type="InterPro" id="IPR050085">
    <property type="entry name" value="AGPR"/>
</dbReference>
<comment type="similarity">
    <text evidence="5">Belongs to the NAGSA dehydrogenase family. Type 1 subfamily.</text>
</comment>
<dbReference type="SUPFAM" id="SSF55347">
    <property type="entry name" value="Glyceraldehyde-3-phosphate dehydrogenase-like, C-terminal domain"/>
    <property type="match status" value="1"/>
</dbReference>
<evidence type="ECO:0000313" key="8">
    <source>
        <dbReference type="EMBL" id="SCM56132.1"/>
    </source>
</evidence>
<dbReference type="PROSITE" id="PS01224">
    <property type="entry name" value="ARGC"/>
    <property type="match status" value="1"/>
</dbReference>
<protein>
    <recommendedName>
        <fullName evidence="5">N-acetyl-gamma-glutamyl-phosphate reductase</fullName>
        <shortName evidence="5">AGPR</shortName>
        <ecNumber evidence="5">1.2.1.38</ecNumber>
    </recommendedName>
    <alternativeName>
        <fullName evidence="5">N-acetyl-glutamate semialdehyde dehydrogenase</fullName>
        <shortName evidence="5">NAGSA dehydrogenase</shortName>
    </alternativeName>
</protein>
<evidence type="ECO:0000259" key="7">
    <source>
        <dbReference type="SMART" id="SM00859"/>
    </source>
</evidence>
<comment type="pathway">
    <text evidence="5">Amino-acid biosynthesis; L-arginine biosynthesis; N(2)-acetyl-L-ornithine from L-glutamate: step 3/4.</text>
</comment>
<keyword evidence="5" id="KW-0963">Cytoplasm</keyword>
<keyword evidence="1 5" id="KW-0055">Arginine biosynthesis</keyword>
<evidence type="ECO:0000256" key="2">
    <source>
        <dbReference type="ARBA" id="ARBA00022605"/>
    </source>
</evidence>
<dbReference type="CDD" id="cd17895">
    <property type="entry name" value="AGPR_1_N"/>
    <property type="match status" value="1"/>
</dbReference>
<keyword evidence="4 5" id="KW-0560">Oxidoreductase</keyword>
<keyword evidence="3 5" id="KW-0521">NADP</keyword>
<organism evidence="8 9">
    <name type="scientific">Petrimonas mucosa</name>
    <dbReference type="NCBI Taxonomy" id="1642646"/>
    <lineage>
        <taxon>Bacteria</taxon>
        <taxon>Pseudomonadati</taxon>
        <taxon>Bacteroidota</taxon>
        <taxon>Bacteroidia</taxon>
        <taxon>Bacteroidales</taxon>
        <taxon>Dysgonomonadaceae</taxon>
        <taxon>Petrimonas</taxon>
    </lineage>
</organism>
<comment type="subcellular location">
    <subcellularLocation>
        <location evidence="5">Cytoplasm</location>
    </subcellularLocation>
</comment>
<dbReference type="PANTHER" id="PTHR32338:SF10">
    <property type="entry name" value="N-ACETYL-GAMMA-GLUTAMYL-PHOSPHATE REDUCTASE, CHLOROPLASTIC-RELATED"/>
    <property type="match status" value="1"/>
</dbReference>
<keyword evidence="2 5" id="KW-0028">Amino-acid biosynthesis</keyword>
<dbReference type="InterPro" id="IPR000706">
    <property type="entry name" value="AGPR_type-1"/>
</dbReference>
<comment type="function">
    <text evidence="5">Catalyzes the NADPH-dependent reduction of N-acetyl-5-glutamyl phosphate to yield N-acetyl-L-glutamate 5-semialdehyde.</text>
</comment>
<dbReference type="InterPro" id="IPR058924">
    <property type="entry name" value="AGPR_dimerisation_dom"/>
</dbReference>
<dbReference type="EC" id="1.2.1.38" evidence="5"/>
<evidence type="ECO:0000256" key="3">
    <source>
        <dbReference type="ARBA" id="ARBA00022857"/>
    </source>
</evidence>
<dbReference type="GO" id="GO:0051287">
    <property type="term" value="F:NAD binding"/>
    <property type="evidence" value="ECO:0007669"/>
    <property type="project" value="InterPro"/>
</dbReference>
<proteinExistence type="inferred from homology"/>
<dbReference type="Pfam" id="PF22698">
    <property type="entry name" value="Semialdhyde_dhC_1"/>
    <property type="match status" value="1"/>
</dbReference>
<dbReference type="InterPro" id="IPR036291">
    <property type="entry name" value="NAD(P)-bd_dom_sf"/>
</dbReference>
<dbReference type="PANTHER" id="PTHR32338">
    <property type="entry name" value="N-ACETYL-GAMMA-GLUTAMYL-PHOSPHATE REDUCTASE, CHLOROPLASTIC-RELATED-RELATED"/>
    <property type="match status" value="1"/>
</dbReference>
<comment type="catalytic activity">
    <reaction evidence="5">
        <text>N-acetyl-L-glutamate 5-semialdehyde + phosphate + NADP(+) = N-acetyl-L-glutamyl 5-phosphate + NADPH + H(+)</text>
        <dbReference type="Rhea" id="RHEA:21588"/>
        <dbReference type="ChEBI" id="CHEBI:15378"/>
        <dbReference type="ChEBI" id="CHEBI:29123"/>
        <dbReference type="ChEBI" id="CHEBI:43474"/>
        <dbReference type="ChEBI" id="CHEBI:57783"/>
        <dbReference type="ChEBI" id="CHEBI:57936"/>
        <dbReference type="ChEBI" id="CHEBI:58349"/>
        <dbReference type="EC" id="1.2.1.38"/>
    </reaction>
</comment>
<dbReference type="Proteomes" id="UP000178485">
    <property type="component" value="Chromosome i"/>
</dbReference>
<keyword evidence="9" id="KW-1185">Reference proteome</keyword>
<gene>
    <name evidence="5 8" type="primary">argC</name>
    <name evidence="8" type="ORF">ING2E5A_0736</name>
</gene>
<dbReference type="GO" id="GO:0070401">
    <property type="term" value="F:NADP+ binding"/>
    <property type="evidence" value="ECO:0007669"/>
    <property type="project" value="InterPro"/>
</dbReference>
<dbReference type="Pfam" id="PF01118">
    <property type="entry name" value="Semialdhyde_dh"/>
    <property type="match status" value="1"/>
</dbReference>
<dbReference type="SUPFAM" id="SSF51735">
    <property type="entry name" value="NAD(P)-binding Rossmann-fold domains"/>
    <property type="match status" value="1"/>
</dbReference>
<dbReference type="NCBIfam" id="TIGR01850">
    <property type="entry name" value="argC"/>
    <property type="match status" value="1"/>
</dbReference>
<dbReference type="GO" id="GO:0005737">
    <property type="term" value="C:cytoplasm"/>
    <property type="evidence" value="ECO:0007669"/>
    <property type="project" value="UniProtKB-SubCell"/>
</dbReference>
<dbReference type="KEGG" id="pmuc:ING2E5A_0736"/>
<dbReference type="HAMAP" id="MF_00150">
    <property type="entry name" value="ArgC_type1"/>
    <property type="match status" value="1"/>
</dbReference>
<dbReference type="EMBL" id="LT608328">
    <property type="protein sequence ID" value="SCM56132.1"/>
    <property type="molecule type" value="Genomic_DNA"/>
</dbReference>
<dbReference type="GO" id="GO:0006526">
    <property type="term" value="P:L-arginine biosynthetic process"/>
    <property type="evidence" value="ECO:0007669"/>
    <property type="project" value="UniProtKB-UniRule"/>
</dbReference>
<dbReference type="CDD" id="cd23934">
    <property type="entry name" value="AGPR_1_C"/>
    <property type="match status" value="1"/>
</dbReference>
<feature type="domain" description="Semialdehyde dehydrogenase NAD-binding" evidence="7">
    <location>
        <begin position="3"/>
        <end position="124"/>
    </location>
</feature>
<dbReference type="InterPro" id="IPR023013">
    <property type="entry name" value="AGPR_AS"/>
</dbReference>